<dbReference type="Proteomes" id="UP000195696">
    <property type="component" value="Unassembled WGS sequence"/>
</dbReference>
<dbReference type="EMBL" id="FMAK01000087">
    <property type="protein sequence ID" value="SCB71598.1"/>
    <property type="molecule type" value="Genomic_DNA"/>
</dbReference>
<proteinExistence type="predicted"/>
<evidence type="ECO:0000313" key="2">
    <source>
        <dbReference type="Proteomes" id="UP000195696"/>
    </source>
</evidence>
<accession>A0A1C4EI84</accession>
<reference evidence="1 2" key="1">
    <citation type="submission" date="2016-08" db="EMBL/GenBank/DDBJ databases">
        <authorList>
            <person name="Seilhamer J.J."/>
        </authorList>
    </citation>
    <scope>NUCLEOTIDE SEQUENCE [LARGE SCALE GENOMIC DNA]</scope>
    <source>
        <strain evidence="1 2">SDA_GO95</strain>
    </source>
</reference>
<sequence length="9" mass="1051">MVIVVFVMN</sequence>
<protein>
    <submittedName>
        <fullName evidence="1">Uncharacterized protein</fullName>
    </submittedName>
</protein>
<evidence type="ECO:0000313" key="1">
    <source>
        <dbReference type="EMBL" id="SCB71598.1"/>
    </source>
</evidence>
<name>A0A1C4EI84_BACMY</name>
<organism evidence="1 2">
    <name type="scientific">Bacillus mycoides</name>
    <dbReference type="NCBI Taxonomy" id="1405"/>
    <lineage>
        <taxon>Bacteria</taxon>
        <taxon>Bacillati</taxon>
        <taxon>Bacillota</taxon>
        <taxon>Bacilli</taxon>
        <taxon>Bacillales</taxon>
        <taxon>Bacillaceae</taxon>
        <taxon>Bacillus</taxon>
        <taxon>Bacillus cereus group</taxon>
    </lineage>
</organism>
<gene>
    <name evidence="1" type="ORF">BWGO95_05852</name>
</gene>